<dbReference type="EMBL" id="FWXZ01000002">
    <property type="protein sequence ID" value="SMC59446.1"/>
    <property type="molecule type" value="Genomic_DNA"/>
</dbReference>
<evidence type="ECO:0000313" key="2">
    <source>
        <dbReference type="Proteomes" id="UP000192328"/>
    </source>
</evidence>
<dbReference type="Proteomes" id="UP000192328">
    <property type="component" value="Unassembled WGS sequence"/>
</dbReference>
<evidence type="ECO:0000313" key="1">
    <source>
        <dbReference type="EMBL" id="SMC59446.1"/>
    </source>
</evidence>
<sequence length="233" mass="26706">MGLTKTDFMRGIQCPKMLWLDKHKPGLRVIPPEVRARLDAGNDFGDKAMGMFGPYEEMTVYLPGSTIPDKKKMAAKTALHIELGTPVICEAAFIYYNHYCAADILRKTDTGYDFYEVKNAPEVHEQFIKDAGFQFYIMDRCKVRIGKIFIVTHGPDEGDPFVPVEITEKAKAYAPWVNERIWDLNRMQKEREEVEAEPGEQCTHPYECWYYGYCHGEKCKAAEQISMEGLLGL</sequence>
<proteinExistence type="predicted"/>
<keyword evidence="2" id="KW-1185">Reference proteome</keyword>
<organism evidence="1 2">
    <name type="scientific">Aristaeella lactis</name>
    <dbReference type="NCBI Taxonomy" id="3046383"/>
    <lineage>
        <taxon>Bacteria</taxon>
        <taxon>Bacillati</taxon>
        <taxon>Bacillota</taxon>
        <taxon>Clostridia</taxon>
        <taxon>Eubacteriales</taxon>
        <taxon>Aristaeellaceae</taxon>
        <taxon>Aristaeella</taxon>
    </lineage>
</organism>
<comment type="caution">
    <text evidence="1">The sequence shown here is derived from an EMBL/GenBank/DDBJ whole genome shotgun (WGS) entry which is preliminary data.</text>
</comment>
<accession>A0AC61PLA9</accession>
<reference evidence="1" key="1">
    <citation type="submission" date="2017-04" db="EMBL/GenBank/DDBJ databases">
        <authorList>
            <person name="Varghese N."/>
            <person name="Submissions S."/>
        </authorList>
    </citation>
    <scope>NUCLEOTIDE SEQUENCE</scope>
    <source>
        <strain evidence="1">WTE2008</strain>
    </source>
</reference>
<protein>
    <submittedName>
        <fullName evidence="1">Uncharacterized protein</fullName>
    </submittedName>
</protein>
<name>A0AC61PLA9_9FIRM</name>
<gene>
    <name evidence="1" type="ORF">SAMN06297397_1627</name>
</gene>